<dbReference type="GO" id="GO:0003700">
    <property type="term" value="F:DNA-binding transcription factor activity"/>
    <property type="evidence" value="ECO:0007669"/>
    <property type="project" value="TreeGrafter"/>
</dbReference>
<evidence type="ECO:0000313" key="6">
    <source>
        <dbReference type="EMBL" id="CCH73991.1"/>
    </source>
</evidence>
<dbReference type="InterPro" id="IPR009057">
    <property type="entry name" value="Homeodomain-like_sf"/>
</dbReference>
<dbReference type="InterPro" id="IPR036271">
    <property type="entry name" value="Tet_transcr_reg_TetR-rel_C_sf"/>
</dbReference>
<dbReference type="InterPro" id="IPR025996">
    <property type="entry name" value="MT1864/Rv1816-like_C"/>
</dbReference>
<sequence>MSEIRPYHHGDLRDALIAAGLDLTRAGGPAALTVREATRRAGVSPNAAYRHFADRAALLQAVRVAIQQRMAAGMGTMDQEADTTETAIAMLRAVGLGYIRFALTEPGWFSVAFFGEGDAQRAFGDTAWPAPFVALETALDALVTTASLAPADRAGAEWPCFAAVHGFAELALRGPLRGKDTDSLMTLAERTVDTTIAGLLGR</sequence>
<proteinExistence type="predicted"/>
<dbReference type="SUPFAM" id="SSF48498">
    <property type="entry name" value="Tetracyclin repressor-like, C-terminal domain"/>
    <property type="match status" value="1"/>
</dbReference>
<feature type="DNA-binding region" description="H-T-H motif" evidence="4">
    <location>
        <begin position="33"/>
        <end position="52"/>
    </location>
</feature>
<dbReference type="AlphaFoldDB" id="W6JZ18"/>
<dbReference type="Pfam" id="PF00440">
    <property type="entry name" value="TetR_N"/>
    <property type="match status" value="1"/>
</dbReference>
<protein>
    <submittedName>
        <fullName evidence="6">Putative transcriptional regulator, TetR family</fullName>
    </submittedName>
</protein>
<evidence type="ECO:0000259" key="5">
    <source>
        <dbReference type="PROSITE" id="PS50977"/>
    </source>
</evidence>
<dbReference type="PROSITE" id="PS50977">
    <property type="entry name" value="HTH_TETR_2"/>
    <property type="match status" value="1"/>
</dbReference>
<keyword evidence="2 4" id="KW-0238">DNA-binding</keyword>
<dbReference type="RefSeq" id="WP_048701827.1">
    <property type="nucleotide sequence ID" value="NZ_HG764815.1"/>
</dbReference>
<organism evidence="6 7">
    <name type="scientific">Nostocoides australiense Ben110</name>
    <dbReference type="NCBI Taxonomy" id="1193182"/>
    <lineage>
        <taxon>Bacteria</taxon>
        <taxon>Bacillati</taxon>
        <taxon>Actinomycetota</taxon>
        <taxon>Actinomycetes</taxon>
        <taxon>Micrococcales</taxon>
        <taxon>Intrasporangiaceae</taxon>
        <taxon>Nostocoides</taxon>
    </lineage>
</organism>
<dbReference type="PANTHER" id="PTHR30055">
    <property type="entry name" value="HTH-TYPE TRANSCRIPTIONAL REGULATOR RUTR"/>
    <property type="match status" value="1"/>
</dbReference>
<dbReference type="OrthoDB" id="3173376at2"/>
<evidence type="ECO:0000256" key="3">
    <source>
        <dbReference type="ARBA" id="ARBA00023163"/>
    </source>
</evidence>
<dbReference type="Gene3D" id="1.10.357.10">
    <property type="entry name" value="Tetracycline Repressor, domain 2"/>
    <property type="match status" value="1"/>
</dbReference>
<dbReference type="Pfam" id="PF13305">
    <property type="entry name" value="TetR_C_33"/>
    <property type="match status" value="1"/>
</dbReference>
<dbReference type="InterPro" id="IPR050109">
    <property type="entry name" value="HTH-type_TetR-like_transc_reg"/>
</dbReference>
<evidence type="ECO:0000256" key="4">
    <source>
        <dbReference type="PROSITE-ProRule" id="PRU00335"/>
    </source>
</evidence>
<dbReference type="EMBL" id="CAJA01000291">
    <property type="protein sequence ID" value="CCH73991.1"/>
    <property type="molecule type" value="Genomic_DNA"/>
</dbReference>
<dbReference type="PANTHER" id="PTHR30055:SF220">
    <property type="entry name" value="TETR-FAMILY REGULATORY PROTEIN"/>
    <property type="match status" value="1"/>
</dbReference>
<dbReference type="Proteomes" id="UP000035763">
    <property type="component" value="Unassembled WGS sequence"/>
</dbReference>
<keyword evidence="1" id="KW-0805">Transcription regulation</keyword>
<evidence type="ECO:0000256" key="1">
    <source>
        <dbReference type="ARBA" id="ARBA00023015"/>
    </source>
</evidence>
<dbReference type="SUPFAM" id="SSF46689">
    <property type="entry name" value="Homeodomain-like"/>
    <property type="match status" value="1"/>
</dbReference>
<accession>W6JZ18</accession>
<reference evidence="6 7" key="1">
    <citation type="journal article" date="2013" name="ISME J.">
        <title>A metabolic model for members of the genus Tetrasphaera involved in enhanced biological phosphorus removal.</title>
        <authorList>
            <person name="Kristiansen R."/>
            <person name="Nguyen H.T.T."/>
            <person name="Saunders A.M."/>
            <person name="Nielsen J.L."/>
            <person name="Wimmer R."/>
            <person name="Le V.Q."/>
            <person name="McIlroy S.J."/>
            <person name="Petrovski S."/>
            <person name="Seviour R.J."/>
            <person name="Calteau A."/>
            <person name="Nielsen K.L."/>
            <person name="Nielsen P.H."/>
        </authorList>
    </citation>
    <scope>NUCLEOTIDE SEQUENCE [LARGE SCALE GENOMIC DNA]</scope>
    <source>
        <strain evidence="6 7">Ben110</strain>
    </source>
</reference>
<dbReference type="GO" id="GO:0000976">
    <property type="term" value="F:transcription cis-regulatory region binding"/>
    <property type="evidence" value="ECO:0007669"/>
    <property type="project" value="TreeGrafter"/>
</dbReference>
<dbReference type="STRING" id="1193182.BN11_3600003"/>
<keyword evidence="3" id="KW-0804">Transcription</keyword>
<keyword evidence="7" id="KW-1185">Reference proteome</keyword>
<gene>
    <name evidence="6" type="ORF">BN11_3600003</name>
</gene>
<dbReference type="InterPro" id="IPR001647">
    <property type="entry name" value="HTH_TetR"/>
</dbReference>
<feature type="domain" description="HTH tetR-type" evidence="5">
    <location>
        <begin position="10"/>
        <end position="70"/>
    </location>
</feature>
<comment type="caution">
    <text evidence="6">The sequence shown here is derived from an EMBL/GenBank/DDBJ whole genome shotgun (WGS) entry which is preliminary data.</text>
</comment>
<evidence type="ECO:0000256" key="2">
    <source>
        <dbReference type="ARBA" id="ARBA00023125"/>
    </source>
</evidence>
<evidence type="ECO:0000313" key="7">
    <source>
        <dbReference type="Proteomes" id="UP000035763"/>
    </source>
</evidence>
<name>W6JZ18_9MICO</name>